<evidence type="ECO:0000256" key="4">
    <source>
        <dbReference type="ARBA" id="ARBA00022723"/>
    </source>
</evidence>
<evidence type="ECO:0000259" key="9">
    <source>
        <dbReference type="Pfam" id="PF02879"/>
    </source>
</evidence>
<dbReference type="GO" id="GO:0000287">
    <property type="term" value="F:magnesium ion binding"/>
    <property type="evidence" value="ECO:0007669"/>
    <property type="project" value="InterPro"/>
</dbReference>
<dbReference type="PANTHER" id="PTHR45745">
    <property type="entry name" value="PHOSPHOMANNOMUTASE 45A"/>
    <property type="match status" value="1"/>
</dbReference>
<feature type="domain" description="Alpha-D-phosphohexomutase alpha/beta/alpha" evidence="8">
    <location>
        <begin position="40"/>
        <end position="180"/>
    </location>
</feature>
<dbReference type="PROSITE" id="PS00710">
    <property type="entry name" value="PGM_PMM"/>
    <property type="match status" value="1"/>
</dbReference>
<dbReference type="InterPro" id="IPR005852">
    <property type="entry name" value="PGM_a-D-Glc-sp"/>
</dbReference>
<accession>A0A1W1BPF9</accession>
<keyword evidence="6 11" id="KW-0413">Isomerase</keyword>
<dbReference type="GO" id="GO:0005975">
    <property type="term" value="P:carbohydrate metabolic process"/>
    <property type="evidence" value="ECO:0007669"/>
    <property type="project" value="InterPro"/>
</dbReference>
<keyword evidence="3" id="KW-0597">Phosphoprotein</keyword>
<dbReference type="Pfam" id="PF02880">
    <property type="entry name" value="PGM_PMM_III"/>
    <property type="match status" value="1"/>
</dbReference>
<dbReference type="PANTHER" id="PTHR45745:SF1">
    <property type="entry name" value="PHOSPHOGLUCOMUTASE 2B-RELATED"/>
    <property type="match status" value="1"/>
</dbReference>
<dbReference type="SUPFAM" id="SSF53738">
    <property type="entry name" value="Phosphoglucomutase, first 3 domains"/>
    <property type="match status" value="3"/>
</dbReference>
<evidence type="ECO:0000313" key="11">
    <source>
        <dbReference type="EMBL" id="SFV55362.1"/>
    </source>
</evidence>
<dbReference type="Pfam" id="PF02879">
    <property type="entry name" value="PGM_PMM_II"/>
    <property type="match status" value="1"/>
</dbReference>
<name>A0A1W1BPF9_9ZZZZ</name>
<reference evidence="11" key="1">
    <citation type="submission" date="2016-10" db="EMBL/GenBank/DDBJ databases">
        <authorList>
            <person name="de Groot N.N."/>
        </authorList>
    </citation>
    <scope>NUCLEOTIDE SEQUENCE</scope>
</reference>
<feature type="domain" description="Alpha-D-phosphohexomutase C-terminal" evidence="7">
    <location>
        <begin position="485"/>
        <end position="535"/>
    </location>
</feature>
<evidence type="ECO:0000256" key="3">
    <source>
        <dbReference type="ARBA" id="ARBA00022553"/>
    </source>
</evidence>
<evidence type="ECO:0000256" key="6">
    <source>
        <dbReference type="ARBA" id="ARBA00023235"/>
    </source>
</evidence>
<evidence type="ECO:0000256" key="1">
    <source>
        <dbReference type="ARBA" id="ARBA00001946"/>
    </source>
</evidence>
<evidence type="ECO:0000259" key="7">
    <source>
        <dbReference type="Pfam" id="PF00408"/>
    </source>
</evidence>
<dbReference type="InterPro" id="IPR016055">
    <property type="entry name" value="A-D-PHexomutase_a/b/a-I/II/III"/>
</dbReference>
<feature type="domain" description="Alpha-D-phosphohexomutase alpha/beta/alpha" evidence="10">
    <location>
        <begin position="321"/>
        <end position="441"/>
    </location>
</feature>
<comment type="similarity">
    <text evidence="2">Belongs to the phosphohexose mutase family.</text>
</comment>
<dbReference type="GO" id="GO:0008973">
    <property type="term" value="F:phosphopentomutase activity"/>
    <property type="evidence" value="ECO:0007669"/>
    <property type="project" value="TreeGrafter"/>
</dbReference>
<dbReference type="EC" id="5.4.2.2" evidence="11"/>
<dbReference type="CDD" id="cd05801">
    <property type="entry name" value="PGM_like3"/>
    <property type="match status" value="1"/>
</dbReference>
<dbReference type="InterPro" id="IPR005844">
    <property type="entry name" value="A-D-PHexomutase_a/b/a-I"/>
</dbReference>
<dbReference type="SUPFAM" id="SSF55957">
    <property type="entry name" value="Phosphoglucomutase, C-terminal domain"/>
    <property type="match status" value="1"/>
</dbReference>
<dbReference type="InterPro" id="IPR005845">
    <property type="entry name" value="A-D-PHexomutase_a/b/a-II"/>
</dbReference>
<dbReference type="InterPro" id="IPR005846">
    <property type="entry name" value="A-D-PHexomutase_a/b/a-III"/>
</dbReference>
<evidence type="ECO:0000259" key="8">
    <source>
        <dbReference type="Pfam" id="PF02878"/>
    </source>
</evidence>
<dbReference type="Pfam" id="PF00408">
    <property type="entry name" value="PGM_PMM_IV"/>
    <property type="match status" value="1"/>
</dbReference>
<keyword evidence="4" id="KW-0479">Metal-binding</keyword>
<evidence type="ECO:0000259" key="10">
    <source>
        <dbReference type="Pfam" id="PF02880"/>
    </source>
</evidence>
<dbReference type="EMBL" id="FPHG01000028">
    <property type="protein sequence ID" value="SFV55362.1"/>
    <property type="molecule type" value="Genomic_DNA"/>
</dbReference>
<dbReference type="AlphaFoldDB" id="A0A1W1BPF9"/>
<dbReference type="InterPro" id="IPR036900">
    <property type="entry name" value="A-D-PHexomutase_C_sf"/>
</dbReference>
<proteinExistence type="inferred from homology"/>
<dbReference type="InterPro" id="IPR016066">
    <property type="entry name" value="A-D-PHexomutase_CS"/>
</dbReference>
<dbReference type="GO" id="GO:0006166">
    <property type="term" value="P:purine ribonucleoside salvage"/>
    <property type="evidence" value="ECO:0007669"/>
    <property type="project" value="TreeGrafter"/>
</dbReference>
<dbReference type="NCBIfam" id="TIGR01132">
    <property type="entry name" value="pgm"/>
    <property type="match status" value="1"/>
</dbReference>
<keyword evidence="5" id="KW-0460">Magnesium</keyword>
<sequence length="544" mass="59336">MSTNLRAGEIASYSDLTDIPELISAYYELIPDINISNQKISFGTSGHRGKAFNKSFNEKHILAVTQAVCEYRIYQNIDGTLFLGKDTHALSTPAEKSAISILAHFGVETRIAKNNGFVATPLISFAILENNKIESKKGDGIIITPSHNPPEDGGFKYNPPHGGPADVDATDWIENRANAILANPSEAVKPIPYEEALSYDCIQEYDYTTPYVEALKEIVDIDAIKKSNISIGADPLGGASVEVYHKIKEVYGLNMEIVNPRVDPTFSFMTLDHDGKIRMDCSSPYAMASLVSLKDNYDIAFGNDADSDRHGIVTPSNGLMNPNHYLSVVIWYLFTSRKEWKNGLKIGKTLVSSAMIDRVAEDIGVDVLEVPVGFKWFVNGLFEGSLGMGGEESAGASFLRFDGSVWSTDKDGIILNLLSAEMIAKLGKDPSILYNELVSKFGEAYYKRVDAPASQEAKMAIKAINPEELDLSSLAGEKVESILTKASGNGASIGGLKVIAPNGWFAIRPSGTEDIYKIYAESFISTKHLDMILDEAQSLVDSLI</sequence>
<evidence type="ECO:0000256" key="2">
    <source>
        <dbReference type="ARBA" id="ARBA00010231"/>
    </source>
</evidence>
<dbReference type="GO" id="GO:0004614">
    <property type="term" value="F:phosphoglucomutase activity"/>
    <property type="evidence" value="ECO:0007669"/>
    <property type="project" value="UniProtKB-EC"/>
</dbReference>
<gene>
    <name evidence="11" type="ORF">MNB_SV-9-1592</name>
</gene>
<organism evidence="11">
    <name type="scientific">hydrothermal vent metagenome</name>
    <dbReference type="NCBI Taxonomy" id="652676"/>
    <lineage>
        <taxon>unclassified sequences</taxon>
        <taxon>metagenomes</taxon>
        <taxon>ecological metagenomes</taxon>
    </lineage>
</organism>
<dbReference type="Pfam" id="PF02878">
    <property type="entry name" value="PGM_PMM_I"/>
    <property type="match status" value="1"/>
</dbReference>
<dbReference type="Gene3D" id="3.30.310.50">
    <property type="entry name" value="Alpha-D-phosphohexomutase, C-terminal domain"/>
    <property type="match status" value="1"/>
</dbReference>
<evidence type="ECO:0000256" key="5">
    <source>
        <dbReference type="ARBA" id="ARBA00022842"/>
    </source>
</evidence>
<feature type="domain" description="Alpha-D-phosphohexomutase alpha/beta/alpha" evidence="9">
    <location>
        <begin position="210"/>
        <end position="315"/>
    </location>
</feature>
<protein>
    <submittedName>
        <fullName evidence="11">Phosphoglucomutase</fullName>
        <ecNumber evidence="11">5.4.2.2</ecNumber>
    </submittedName>
</protein>
<dbReference type="InterPro" id="IPR005843">
    <property type="entry name" value="A-D-PHexomutase_C"/>
</dbReference>
<comment type="cofactor">
    <cofactor evidence="1">
        <name>Mg(2+)</name>
        <dbReference type="ChEBI" id="CHEBI:18420"/>
    </cofactor>
</comment>
<dbReference type="Gene3D" id="3.40.120.10">
    <property type="entry name" value="Alpha-D-Glucose-1,6-Bisphosphate, subunit A, domain 3"/>
    <property type="match status" value="3"/>
</dbReference>